<evidence type="ECO:0000256" key="1">
    <source>
        <dbReference type="SAM" id="MobiDB-lite"/>
    </source>
</evidence>
<evidence type="ECO:0000313" key="2">
    <source>
        <dbReference type="EMBL" id="KAF5315188.1"/>
    </source>
</evidence>
<name>A0A8H5B357_9AGAR</name>
<dbReference type="Proteomes" id="UP000567179">
    <property type="component" value="Unassembled WGS sequence"/>
</dbReference>
<evidence type="ECO:0000313" key="3">
    <source>
        <dbReference type="Proteomes" id="UP000567179"/>
    </source>
</evidence>
<gene>
    <name evidence="2" type="ORF">D9619_006936</name>
</gene>
<dbReference type="OrthoDB" id="3261439at2759"/>
<dbReference type="EMBL" id="JAACJJ010000043">
    <property type="protein sequence ID" value="KAF5315188.1"/>
    <property type="molecule type" value="Genomic_DNA"/>
</dbReference>
<keyword evidence="3" id="KW-1185">Reference proteome</keyword>
<dbReference type="AlphaFoldDB" id="A0A8H5B357"/>
<proteinExistence type="predicted"/>
<protein>
    <submittedName>
        <fullName evidence="2">Uncharacterized protein</fullName>
    </submittedName>
</protein>
<sequence length="56" mass="5918">MPEAAAKNVTQPQAATQMSVMNVAEAANKTQQQVHEEHQHKHGKASRIRGGGAGKA</sequence>
<reference evidence="2 3" key="1">
    <citation type="journal article" date="2020" name="ISME J.">
        <title>Uncovering the hidden diversity of litter-decomposition mechanisms in mushroom-forming fungi.</title>
        <authorList>
            <person name="Floudas D."/>
            <person name="Bentzer J."/>
            <person name="Ahren D."/>
            <person name="Johansson T."/>
            <person name="Persson P."/>
            <person name="Tunlid A."/>
        </authorList>
    </citation>
    <scope>NUCLEOTIDE SEQUENCE [LARGE SCALE GENOMIC DNA]</scope>
    <source>
        <strain evidence="2 3">CBS 101986</strain>
    </source>
</reference>
<comment type="caution">
    <text evidence="2">The sequence shown here is derived from an EMBL/GenBank/DDBJ whole genome shotgun (WGS) entry which is preliminary data.</text>
</comment>
<feature type="region of interest" description="Disordered" evidence="1">
    <location>
        <begin position="21"/>
        <end position="56"/>
    </location>
</feature>
<organism evidence="2 3">
    <name type="scientific">Psilocybe cf. subviscida</name>
    <dbReference type="NCBI Taxonomy" id="2480587"/>
    <lineage>
        <taxon>Eukaryota</taxon>
        <taxon>Fungi</taxon>
        <taxon>Dikarya</taxon>
        <taxon>Basidiomycota</taxon>
        <taxon>Agaricomycotina</taxon>
        <taxon>Agaricomycetes</taxon>
        <taxon>Agaricomycetidae</taxon>
        <taxon>Agaricales</taxon>
        <taxon>Agaricineae</taxon>
        <taxon>Strophariaceae</taxon>
        <taxon>Psilocybe</taxon>
    </lineage>
</organism>
<accession>A0A8H5B357</accession>